<protein>
    <submittedName>
        <fullName evidence="2">Haem-binding domain-containing protein</fullName>
    </submittedName>
</protein>
<accession>A0A1T5NB29</accession>
<dbReference type="RefSeq" id="WP_079468274.1">
    <property type="nucleotide sequence ID" value="NZ_FUZZ01000001.1"/>
</dbReference>
<gene>
    <name evidence="2" type="ORF">SAMN05660461_0975</name>
</gene>
<evidence type="ECO:0000259" key="1">
    <source>
        <dbReference type="SMART" id="SM01235"/>
    </source>
</evidence>
<dbReference type="Proteomes" id="UP000190166">
    <property type="component" value="Unassembled WGS sequence"/>
</dbReference>
<dbReference type="EMBL" id="FUZZ01000001">
    <property type="protein sequence ID" value="SKC97656.1"/>
    <property type="molecule type" value="Genomic_DNA"/>
</dbReference>
<dbReference type="InterPro" id="IPR025992">
    <property type="entry name" value="Haem-bd"/>
</dbReference>
<dbReference type="SMART" id="SM01235">
    <property type="entry name" value="Haem_bd"/>
    <property type="match status" value="1"/>
</dbReference>
<feature type="domain" description="Haem-binding" evidence="1">
    <location>
        <begin position="12"/>
        <end position="147"/>
    </location>
</feature>
<evidence type="ECO:0000313" key="3">
    <source>
        <dbReference type="Proteomes" id="UP000190166"/>
    </source>
</evidence>
<dbReference type="AlphaFoldDB" id="A0A1T5NB29"/>
<sequence>MKNKKIILWIVLLIAVLIQFFRPARNISSSAQPYDITTAYNTSAEVKNILSRACNDCHSNNTVYPWYAEIQPVAWWMNKHVKDGKHDLNFNEFTNNPISRQYKKLGESAEMVNEGEMPLSSYTIIHANARLTAPEKKLLIDWCEGIRSKMKEKYPADSFVVKKRKA</sequence>
<reference evidence="3" key="1">
    <citation type="submission" date="2017-02" db="EMBL/GenBank/DDBJ databases">
        <authorList>
            <person name="Varghese N."/>
            <person name="Submissions S."/>
        </authorList>
    </citation>
    <scope>NUCLEOTIDE SEQUENCE [LARGE SCALE GENOMIC DNA]</scope>
    <source>
        <strain evidence="3">DSM 18108</strain>
    </source>
</reference>
<name>A0A1T5NB29_9BACT</name>
<proteinExistence type="predicted"/>
<dbReference type="STRING" id="393003.SAMN05660461_0975"/>
<evidence type="ECO:0000313" key="2">
    <source>
        <dbReference type="EMBL" id="SKC97656.1"/>
    </source>
</evidence>
<dbReference type="Pfam" id="PF14376">
    <property type="entry name" value="Haem_bd"/>
    <property type="match status" value="1"/>
</dbReference>
<organism evidence="2 3">
    <name type="scientific">Chitinophaga ginsengisegetis</name>
    <dbReference type="NCBI Taxonomy" id="393003"/>
    <lineage>
        <taxon>Bacteria</taxon>
        <taxon>Pseudomonadati</taxon>
        <taxon>Bacteroidota</taxon>
        <taxon>Chitinophagia</taxon>
        <taxon>Chitinophagales</taxon>
        <taxon>Chitinophagaceae</taxon>
        <taxon>Chitinophaga</taxon>
    </lineage>
</organism>
<keyword evidence="3" id="KW-1185">Reference proteome</keyword>